<dbReference type="Proteomes" id="UP000006502">
    <property type="component" value="Chromosome"/>
</dbReference>
<dbReference type="HOGENOM" id="CLU_067308_0_0_14"/>
<dbReference type="AlphaFoldDB" id="I7C6U5"/>
<dbReference type="EMBL" id="CP003731">
    <property type="protein sequence ID" value="AFO52262.1"/>
    <property type="molecule type" value="Genomic_DNA"/>
</dbReference>
<proteinExistence type="predicted"/>
<reference evidence="1 2" key="1">
    <citation type="journal article" date="2012" name="J. Bacteriol.">
        <title>Genome Sequence of "Candidatus Mycoplasma haemolamae" Strain Purdue, a Red Blood Cell Pathogen of Alpacas (Vicugna pacos) and Llamas (Lama glama).</title>
        <authorList>
            <person name="Guimaraes A.M."/>
            <person name="Toth B."/>
            <person name="Santos A.P."/>
            <person name="do Nascimento N.C."/>
            <person name="Kritchevsky J.E."/>
            <person name="Messick J.B."/>
        </authorList>
    </citation>
    <scope>NUCLEOTIDE SEQUENCE [LARGE SCALE GENOMIC DNA]</scope>
    <source>
        <strain evidence="1 2">Purdue</strain>
    </source>
</reference>
<dbReference type="PATRIC" id="fig|1212765.3.peg.769"/>
<gene>
    <name evidence="1" type="ordered locus">MHLP_03410</name>
</gene>
<sequence length="368" mass="41892">MIAFSDDLFSRFTSWEVKDLFGTNNPSEEKRPLDLESVSRSNLGSLALSDPLSAPILNLYSDGPLELGDLNNLLGFTSSIEGIREASTTESELLARLRYQSGEGKKLLESFKTQTQYFLSALKKIEVYAKGGTVEEGLTQNERKAVVKYYDLWYQLKERGIDVMNQLMIRSRDTGKVSQLSNPSRSMSSAEMKNLLSKIKFEEPSMQVLSDPRKFVDGSEAWTTCGQVPGQCPNLKDWVGNSENWGFDPDWDKNPWSDFFINKDEWQAFWKQRFELKQKYFKEWEKTRYWSWDGGRFCSVNGVELFEGCYSATQGELAQVVDKANANISLQVGMKVLLWMGYPLEGDRPKQVVTGKGVVPERSQQSLS</sequence>
<evidence type="ECO:0000313" key="2">
    <source>
        <dbReference type="Proteomes" id="UP000006502"/>
    </source>
</evidence>
<keyword evidence="2" id="KW-1185">Reference proteome</keyword>
<organism evidence="1 2">
    <name type="scientific">Mycoplasma haematolamae (strain Purdue)</name>
    <dbReference type="NCBI Taxonomy" id="1212765"/>
    <lineage>
        <taxon>Bacteria</taxon>
        <taxon>Bacillati</taxon>
        <taxon>Mycoplasmatota</taxon>
        <taxon>Mollicutes</taxon>
        <taxon>Mycoplasmataceae</taxon>
        <taxon>Mycoplasma</taxon>
    </lineage>
</organism>
<dbReference type="STRING" id="1212765.MHLP_03410"/>
<protein>
    <submittedName>
        <fullName evidence="1">Uncharacterized protein</fullName>
    </submittedName>
</protein>
<reference evidence="2" key="2">
    <citation type="submission" date="2012-07" db="EMBL/GenBank/DDBJ databases">
        <title>Complete genome sequence of 'Candidatus Mycoplasma haemolamae'.</title>
        <authorList>
            <person name="Guimaraes A.M.S."/>
            <person name="Toth B."/>
            <person name="Santos A.P."/>
            <person name="Nascimento N.C."/>
            <person name="Sojka J.E."/>
            <person name="Messick J.B."/>
        </authorList>
    </citation>
    <scope>NUCLEOTIDE SEQUENCE [LARGE SCALE GENOMIC DNA]</scope>
    <source>
        <strain evidence="2">Purdue</strain>
    </source>
</reference>
<evidence type="ECO:0000313" key="1">
    <source>
        <dbReference type="EMBL" id="AFO52262.1"/>
    </source>
</evidence>
<name>I7C6U5_MYCHA</name>
<accession>I7C6U5</accession>
<dbReference type="KEGG" id="mhl:MHLP_03410"/>